<dbReference type="Proteomes" id="UP000185207">
    <property type="component" value="Unassembled WGS sequence"/>
</dbReference>
<dbReference type="STRING" id="1416779.SAMN05444409_2208"/>
<dbReference type="PROSITE" id="PS51257">
    <property type="entry name" value="PROKAR_LIPOPROTEIN"/>
    <property type="match status" value="1"/>
</dbReference>
<gene>
    <name evidence="1" type="ORF">SAMN05444409_2208</name>
</gene>
<dbReference type="EMBL" id="FSRK01000001">
    <property type="protein sequence ID" value="SIO13864.1"/>
    <property type="molecule type" value="Genomic_DNA"/>
</dbReference>
<protein>
    <recommendedName>
        <fullName evidence="3">Lipoprotein</fullName>
    </recommendedName>
</protein>
<evidence type="ECO:0008006" key="3">
    <source>
        <dbReference type="Google" id="ProtNLM"/>
    </source>
</evidence>
<accession>A0A1N6H245</accession>
<proteinExistence type="predicted"/>
<reference evidence="2" key="1">
    <citation type="submission" date="2016-11" db="EMBL/GenBank/DDBJ databases">
        <authorList>
            <person name="Varghese N."/>
            <person name="Submissions S."/>
        </authorList>
    </citation>
    <scope>NUCLEOTIDE SEQUENCE [LARGE SCALE GENOMIC DNA]</scope>
    <source>
        <strain evidence="2">DSM 27623</strain>
    </source>
</reference>
<keyword evidence="2" id="KW-1185">Reference proteome</keyword>
<dbReference type="AlphaFoldDB" id="A0A1N6H245"/>
<evidence type="ECO:0000313" key="1">
    <source>
        <dbReference type="EMBL" id="SIO13864.1"/>
    </source>
</evidence>
<evidence type="ECO:0000313" key="2">
    <source>
        <dbReference type="Proteomes" id="UP000185207"/>
    </source>
</evidence>
<organism evidence="1 2">
    <name type="scientific">Epilithonimonas zeae</name>
    <dbReference type="NCBI Taxonomy" id="1416779"/>
    <lineage>
        <taxon>Bacteria</taxon>
        <taxon>Pseudomonadati</taxon>
        <taxon>Bacteroidota</taxon>
        <taxon>Flavobacteriia</taxon>
        <taxon>Flavobacteriales</taxon>
        <taxon>Weeksellaceae</taxon>
        <taxon>Chryseobacterium group</taxon>
        <taxon>Epilithonimonas</taxon>
    </lineage>
</organism>
<dbReference type="RefSeq" id="WP_074235293.1">
    <property type="nucleotide sequence ID" value="NZ_FSRK01000001.1"/>
</dbReference>
<sequence length="85" mass="9748">MKKLSTLFSLLILIGCSKSEFNIEERNEDINSIINSVLNKNNIDVSKNNVENNKIVQFLRKVKIVIPNPDKNIITPPDRNEIEIN</sequence>
<name>A0A1N6H245_9FLAO</name>
<dbReference type="OrthoDB" id="714084at2"/>